<dbReference type="Proteomes" id="UP000274131">
    <property type="component" value="Unassembled WGS sequence"/>
</dbReference>
<sequence>MTYLDDESTSEACLAIEDERTSSIAPACSDAEEVEKLVKQVYQTASARAYVEFRRQEYVKGWNSAKNMPICGFVSDNIIDSRYNCLHNLYQTFVNDVRLFKAVITRFANELRKEVNKIFKIIFREEVTSAVDRNKLEARLELEIRNIKEKNKKYADYLASLSEDEKDKEEEVYEEFLNKNDNFLSMLMSAEELQVELEWKFREEFKKESLKEGNHNVQRLPDLSLPTFSVAGLDVEYDYPGFLVTKPEVEVAYIKPLPTNEYLEGNALSKDFSYDLPVEVAQSFLVKGYEKISAVLDEDWDSYGVHIDLT</sequence>
<evidence type="ECO:0000313" key="3">
    <source>
        <dbReference type="WBParaSite" id="EVEC_0000964701-mRNA-1"/>
    </source>
</evidence>
<proteinExistence type="predicted"/>
<name>A0A0N4VFW7_ENTVE</name>
<accession>A0A0N4VFW7</accession>
<reference evidence="1 2" key="2">
    <citation type="submission" date="2018-10" db="EMBL/GenBank/DDBJ databases">
        <authorList>
            <consortium name="Pathogen Informatics"/>
        </authorList>
    </citation>
    <scope>NUCLEOTIDE SEQUENCE [LARGE SCALE GENOMIC DNA]</scope>
</reference>
<dbReference type="SUPFAM" id="SSF140809">
    <property type="entry name" value="Rhabdovirus nucleoprotein-like"/>
    <property type="match status" value="1"/>
</dbReference>
<gene>
    <name evidence="1" type="ORF">EVEC_LOCUS9057</name>
</gene>
<organism evidence="3">
    <name type="scientific">Enterobius vermicularis</name>
    <name type="common">Human pinworm</name>
    <dbReference type="NCBI Taxonomy" id="51028"/>
    <lineage>
        <taxon>Eukaryota</taxon>
        <taxon>Metazoa</taxon>
        <taxon>Ecdysozoa</taxon>
        <taxon>Nematoda</taxon>
        <taxon>Chromadorea</taxon>
        <taxon>Rhabditida</taxon>
        <taxon>Spirurina</taxon>
        <taxon>Oxyuridomorpha</taxon>
        <taxon>Oxyuroidea</taxon>
        <taxon>Oxyuridae</taxon>
        <taxon>Enterobius</taxon>
    </lineage>
</organism>
<dbReference type="EMBL" id="UXUI01009785">
    <property type="protein sequence ID" value="VDD94306.1"/>
    <property type="molecule type" value="Genomic_DNA"/>
</dbReference>
<protein>
    <submittedName>
        <fullName evidence="3">CDK-activating kinase assembly factor MAT1</fullName>
    </submittedName>
</protein>
<dbReference type="InterPro" id="IPR035961">
    <property type="entry name" value="Rhabdovirus_nucleoprotein-like"/>
</dbReference>
<evidence type="ECO:0000313" key="1">
    <source>
        <dbReference type="EMBL" id="VDD94306.1"/>
    </source>
</evidence>
<keyword evidence="2" id="KW-1185">Reference proteome</keyword>
<reference evidence="3" key="1">
    <citation type="submission" date="2017-02" db="UniProtKB">
        <authorList>
            <consortium name="WormBaseParasite"/>
        </authorList>
    </citation>
    <scope>IDENTIFICATION</scope>
</reference>
<evidence type="ECO:0000313" key="2">
    <source>
        <dbReference type="Proteomes" id="UP000274131"/>
    </source>
</evidence>
<dbReference type="WBParaSite" id="EVEC_0000964701-mRNA-1">
    <property type="protein sequence ID" value="EVEC_0000964701-mRNA-1"/>
    <property type="gene ID" value="EVEC_0000964701"/>
</dbReference>
<dbReference type="AlphaFoldDB" id="A0A0N4VFW7"/>
<dbReference type="OrthoDB" id="10661706at2759"/>